<feature type="compositionally biased region" description="Pro residues" evidence="1">
    <location>
        <begin position="231"/>
        <end position="250"/>
    </location>
</feature>
<feature type="compositionally biased region" description="Polar residues" evidence="1">
    <location>
        <begin position="63"/>
        <end position="72"/>
    </location>
</feature>
<feature type="region of interest" description="Disordered" evidence="1">
    <location>
        <begin position="1"/>
        <end position="84"/>
    </location>
</feature>
<keyword evidence="3" id="KW-1185">Reference proteome</keyword>
<dbReference type="Proteomes" id="UP000292702">
    <property type="component" value="Unassembled WGS sequence"/>
</dbReference>
<dbReference type="EMBL" id="RWJN01000036">
    <property type="protein sequence ID" value="TCD69694.1"/>
    <property type="molecule type" value="Genomic_DNA"/>
</dbReference>
<protein>
    <submittedName>
        <fullName evidence="2">Uncharacterized protein</fullName>
    </submittedName>
</protein>
<organism evidence="2 3">
    <name type="scientific">Steccherinum ochraceum</name>
    <dbReference type="NCBI Taxonomy" id="92696"/>
    <lineage>
        <taxon>Eukaryota</taxon>
        <taxon>Fungi</taxon>
        <taxon>Dikarya</taxon>
        <taxon>Basidiomycota</taxon>
        <taxon>Agaricomycotina</taxon>
        <taxon>Agaricomycetes</taxon>
        <taxon>Polyporales</taxon>
        <taxon>Steccherinaceae</taxon>
        <taxon>Steccherinum</taxon>
    </lineage>
</organism>
<feature type="region of interest" description="Disordered" evidence="1">
    <location>
        <begin position="134"/>
        <end position="159"/>
    </location>
</feature>
<reference evidence="2 3" key="1">
    <citation type="submission" date="2018-11" db="EMBL/GenBank/DDBJ databases">
        <title>Genome assembly of Steccherinum ochraceum LE-BIN_3174, the white-rot fungus of the Steccherinaceae family (The Residual Polyporoid clade, Polyporales, Basidiomycota).</title>
        <authorList>
            <person name="Fedorova T.V."/>
            <person name="Glazunova O.A."/>
            <person name="Landesman E.O."/>
            <person name="Moiseenko K.V."/>
            <person name="Psurtseva N.V."/>
            <person name="Savinova O.S."/>
            <person name="Shakhova N.V."/>
            <person name="Tyazhelova T.V."/>
            <person name="Vasina D.V."/>
        </authorList>
    </citation>
    <scope>NUCLEOTIDE SEQUENCE [LARGE SCALE GENOMIC DNA]</scope>
    <source>
        <strain evidence="2 3">LE-BIN_3174</strain>
    </source>
</reference>
<sequence length="338" mass="36676">MSDLVQAEVPDSPPPPAYEVSEQEFDVKTAEVLQASQADHVPSHRRGASANSLTGVGIGPGSEQLSDTASLVSSSSSSYGAYGHSPYVQYRWNARADKEREAAEYVDKGRRLNVQNNVDSDANVSLSRSNTMLSYRETTPPPVFEAMGPSLDGPPYEGAYSYDNASSQITLTYTGGDSRPASPLTGTSPNYSSFSQAHHPLSQHIPQPQPRHRPPLPQPPQFHQPHIVTSPSPPHPHLAPTLFPPVPRSSPIPRSQPVRATPSPRPATVYNPPQSRVIFNPQVAYTRKLGFEPTEEQPTVRYDASSFYNAAVSSHVAPPALSPQRAQATASYVDFFLC</sequence>
<accession>A0A4R0S126</accession>
<gene>
    <name evidence="2" type="ORF">EIP91_006711</name>
</gene>
<evidence type="ECO:0000313" key="2">
    <source>
        <dbReference type="EMBL" id="TCD69694.1"/>
    </source>
</evidence>
<evidence type="ECO:0000256" key="1">
    <source>
        <dbReference type="SAM" id="MobiDB-lite"/>
    </source>
</evidence>
<feature type="region of interest" description="Disordered" evidence="1">
    <location>
        <begin position="171"/>
        <end position="273"/>
    </location>
</feature>
<comment type="caution">
    <text evidence="2">The sequence shown here is derived from an EMBL/GenBank/DDBJ whole genome shotgun (WGS) entry which is preliminary data.</text>
</comment>
<proteinExistence type="predicted"/>
<evidence type="ECO:0000313" key="3">
    <source>
        <dbReference type="Proteomes" id="UP000292702"/>
    </source>
</evidence>
<name>A0A4R0S126_9APHY</name>
<dbReference type="OrthoDB" id="2797886at2759"/>
<dbReference type="AlphaFoldDB" id="A0A4R0S126"/>
<feature type="compositionally biased region" description="Polar residues" evidence="1">
    <location>
        <begin position="184"/>
        <end position="196"/>
    </location>
</feature>